<dbReference type="SUPFAM" id="SSF46689">
    <property type="entry name" value="Homeodomain-like"/>
    <property type="match status" value="1"/>
</dbReference>
<dbReference type="Proteomes" id="UP000002015">
    <property type="component" value="Chromosome"/>
</dbReference>
<dbReference type="OrthoDB" id="325065at2"/>
<dbReference type="AlphaFoldDB" id="A8FVI5"/>
<gene>
    <name evidence="4" type="ordered locus">Ssed_2249</name>
</gene>
<dbReference type="GO" id="GO:0003677">
    <property type="term" value="F:DNA binding"/>
    <property type="evidence" value="ECO:0007669"/>
    <property type="project" value="UniProtKB-UniRule"/>
</dbReference>
<evidence type="ECO:0000259" key="3">
    <source>
        <dbReference type="PROSITE" id="PS50977"/>
    </source>
</evidence>
<dbReference type="InterPro" id="IPR009057">
    <property type="entry name" value="Homeodomain-like_sf"/>
</dbReference>
<evidence type="ECO:0000313" key="5">
    <source>
        <dbReference type="Proteomes" id="UP000002015"/>
    </source>
</evidence>
<dbReference type="KEGG" id="sse:Ssed_2249"/>
<proteinExistence type="predicted"/>
<keyword evidence="1 2" id="KW-0238">DNA-binding</keyword>
<dbReference type="Pfam" id="PF17928">
    <property type="entry name" value="TetR_C_22"/>
    <property type="match status" value="1"/>
</dbReference>
<keyword evidence="5" id="KW-1185">Reference proteome</keyword>
<dbReference type="InterPro" id="IPR001647">
    <property type="entry name" value="HTH_TetR"/>
</dbReference>
<dbReference type="HOGENOM" id="CLU_069356_46_1_6"/>
<protein>
    <submittedName>
        <fullName evidence="4">Transcriptional regulator, TetR family</fullName>
    </submittedName>
</protein>
<sequence length="214" mass="24687">MTKPSEINTRKKRKSLPQNRGNVRREKLILAGKSLLEERCIEEISLANVAKLAEIPLASSYHFFPNINSLWVEIASVFGTEISQVIFKSFTLDEDDNWQAIIRICIRRAAELYRNNRSYQQLIIGGKTPAYIKLADRRNDEVIGRLLIDAIEDHFVIPDFPDQAQVFFHAVEIADLMFMLSVNKHDEITDTMEEEAKRASIAYLKCYLGEFLHQ</sequence>
<evidence type="ECO:0000256" key="1">
    <source>
        <dbReference type="ARBA" id="ARBA00023125"/>
    </source>
</evidence>
<accession>A8FVI5</accession>
<dbReference type="RefSeq" id="WP_012142593.1">
    <property type="nucleotide sequence ID" value="NC_009831.1"/>
</dbReference>
<dbReference type="PROSITE" id="PS50977">
    <property type="entry name" value="HTH_TETR_2"/>
    <property type="match status" value="1"/>
</dbReference>
<dbReference type="Gene3D" id="1.10.357.10">
    <property type="entry name" value="Tetracycline Repressor, domain 2"/>
    <property type="match status" value="1"/>
</dbReference>
<reference evidence="4 5" key="1">
    <citation type="submission" date="2007-08" db="EMBL/GenBank/DDBJ databases">
        <title>Complete sequence of Shewanella sediminis HAW-EB3.</title>
        <authorList>
            <consortium name="US DOE Joint Genome Institute"/>
            <person name="Copeland A."/>
            <person name="Lucas S."/>
            <person name="Lapidus A."/>
            <person name="Barry K."/>
            <person name="Glavina del Rio T."/>
            <person name="Dalin E."/>
            <person name="Tice H."/>
            <person name="Pitluck S."/>
            <person name="Chertkov O."/>
            <person name="Brettin T."/>
            <person name="Bruce D."/>
            <person name="Detter J.C."/>
            <person name="Han C."/>
            <person name="Schmutz J."/>
            <person name="Larimer F."/>
            <person name="Land M."/>
            <person name="Hauser L."/>
            <person name="Kyrpides N."/>
            <person name="Kim E."/>
            <person name="Zhao J.-S."/>
            <person name="Richardson P."/>
        </authorList>
    </citation>
    <scope>NUCLEOTIDE SEQUENCE [LARGE SCALE GENOMIC DNA]</scope>
    <source>
        <strain evidence="4 5">HAW-EB3</strain>
    </source>
</reference>
<feature type="domain" description="HTH tetR-type" evidence="3">
    <location>
        <begin position="22"/>
        <end position="82"/>
    </location>
</feature>
<dbReference type="InterPro" id="IPR041674">
    <property type="entry name" value="TetR_C_22"/>
</dbReference>
<name>A8FVI5_SHESH</name>
<evidence type="ECO:0000256" key="2">
    <source>
        <dbReference type="PROSITE-ProRule" id="PRU00335"/>
    </source>
</evidence>
<dbReference type="EMBL" id="CP000821">
    <property type="protein sequence ID" value="ABV36858.1"/>
    <property type="molecule type" value="Genomic_DNA"/>
</dbReference>
<dbReference type="STRING" id="425104.Ssed_2249"/>
<dbReference type="eggNOG" id="COG1309">
    <property type="taxonomic scope" value="Bacteria"/>
</dbReference>
<evidence type="ECO:0000313" key="4">
    <source>
        <dbReference type="EMBL" id="ABV36858.1"/>
    </source>
</evidence>
<feature type="DNA-binding region" description="H-T-H motif" evidence="2">
    <location>
        <begin position="45"/>
        <end position="64"/>
    </location>
</feature>
<organism evidence="4 5">
    <name type="scientific">Shewanella sediminis (strain HAW-EB3)</name>
    <dbReference type="NCBI Taxonomy" id="425104"/>
    <lineage>
        <taxon>Bacteria</taxon>
        <taxon>Pseudomonadati</taxon>
        <taxon>Pseudomonadota</taxon>
        <taxon>Gammaproteobacteria</taxon>
        <taxon>Alteromonadales</taxon>
        <taxon>Shewanellaceae</taxon>
        <taxon>Shewanella</taxon>
    </lineage>
</organism>